<sequence length="176" mass="20611">MMKSPYIIAVDGRCAAGKTTFAREMGIHMHCPVIQMDHFFLQRHQRTEERLAEPGGNVDRERFRDEVINPLVSGEGFSYRIFDCQKMEFGEWVKVESAPVVIVEGAYSCHPAFQKHWNLKIFLDVDPKEQIRRIRKRNGEEKLSMFIKRWIPLEEAYFSAFYIKENSDIVLPSVLL</sequence>
<accession>A0A850HH72</accession>
<evidence type="ECO:0000313" key="1">
    <source>
        <dbReference type="EMBL" id="NSK14340.1"/>
    </source>
</evidence>
<dbReference type="AlphaFoldDB" id="A0A850HH72"/>
<gene>
    <name evidence="2" type="ORF">G5A66_05505</name>
    <name evidence="1" type="ORF">G5A75_05525</name>
</gene>
<dbReference type="Proteomes" id="UP000701680">
    <property type="component" value="Unassembled WGS sequence"/>
</dbReference>
<evidence type="ECO:0000313" key="4">
    <source>
        <dbReference type="Proteomes" id="UP000701680"/>
    </source>
</evidence>
<dbReference type="SUPFAM" id="SSF52540">
    <property type="entry name" value="P-loop containing nucleoside triphosphate hydrolases"/>
    <property type="match status" value="1"/>
</dbReference>
<evidence type="ECO:0008006" key="5">
    <source>
        <dbReference type="Google" id="ProtNLM"/>
    </source>
</evidence>
<protein>
    <recommendedName>
        <fullName evidence="5">Uridine kinase</fullName>
    </recommendedName>
</protein>
<organism evidence="2 3">
    <name type="scientific">Dorea phocaeensis</name>
    <dbReference type="NCBI Taxonomy" id="2040291"/>
    <lineage>
        <taxon>Bacteria</taxon>
        <taxon>Bacillati</taxon>
        <taxon>Bacillota</taxon>
        <taxon>Clostridia</taxon>
        <taxon>Lachnospirales</taxon>
        <taxon>Lachnospiraceae</taxon>
        <taxon>Dorea</taxon>
    </lineage>
</organism>
<evidence type="ECO:0000313" key="2">
    <source>
        <dbReference type="EMBL" id="NVH58114.1"/>
    </source>
</evidence>
<dbReference type="PANTHER" id="PTHR10285">
    <property type="entry name" value="URIDINE KINASE"/>
    <property type="match status" value="1"/>
</dbReference>
<dbReference type="InterPro" id="IPR027417">
    <property type="entry name" value="P-loop_NTPase"/>
</dbReference>
<comment type="caution">
    <text evidence="2">The sequence shown here is derived from an EMBL/GenBank/DDBJ whole genome shotgun (WGS) entry which is preliminary data.</text>
</comment>
<dbReference type="Proteomes" id="UP000528555">
    <property type="component" value="Unassembled WGS sequence"/>
</dbReference>
<proteinExistence type="predicted"/>
<keyword evidence="3" id="KW-1185">Reference proteome</keyword>
<dbReference type="EMBL" id="JAAITX010000003">
    <property type="protein sequence ID" value="NVH58114.1"/>
    <property type="molecule type" value="Genomic_DNA"/>
</dbReference>
<dbReference type="EMBL" id="JAAIUO010000003">
    <property type="protein sequence ID" value="NSK14340.1"/>
    <property type="molecule type" value="Genomic_DNA"/>
</dbReference>
<dbReference type="Gene3D" id="3.40.50.300">
    <property type="entry name" value="P-loop containing nucleotide triphosphate hydrolases"/>
    <property type="match status" value="1"/>
</dbReference>
<evidence type="ECO:0000313" key="3">
    <source>
        <dbReference type="Proteomes" id="UP000528555"/>
    </source>
</evidence>
<name>A0A850HH72_9FIRM</name>
<reference evidence="3 4" key="1">
    <citation type="journal article" date="2020" name="Cell Host Microbe">
        <title>Functional and Genomic Variation between Human-Derived Isolates of Lachnospiraceae Reveals Inter- and Intra-Species Diversity.</title>
        <authorList>
            <person name="Sorbara M.T."/>
            <person name="Littmann E.R."/>
            <person name="Fontana E."/>
            <person name="Moody T.U."/>
            <person name="Kohout C.E."/>
            <person name="Gjonbalaj M."/>
            <person name="Eaton V."/>
            <person name="Seok R."/>
            <person name="Leiner I.M."/>
            <person name="Pamer E.G."/>
        </authorList>
    </citation>
    <scope>NUCLEOTIDE SEQUENCE [LARGE SCALE GENOMIC DNA]</scope>
    <source>
        <strain evidence="2 3">MSK.17.11</strain>
        <strain evidence="1 4">MSK.17.38</strain>
    </source>
</reference>
<reference evidence="2" key="2">
    <citation type="submission" date="2020-02" db="EMBL/GenBank/DDBJ databases">
        <authorList>
            <person name="Littmann E."/>
            <person name="Sorbara M."/>
        </authorList>
    </citation>
    <scope>NUCLEOTIDE SEQUENCE</scope>
    <source>
        <strain evidence="2">MSK.17.11</strain>
        <strain evidence="1">MSK.17.38</strain>
    </source>
</reference>
<dbReference type="RefSeq" id="WP_173814525.1">
    <property type="nucleotide sequence ID" value="NZ_JAAITX010000003.1"/>
</dbReference>